<organism evidence="9 10">
    <name type="scientific">Bifidobacterium parmae</name>
    <dbReference type="NCBI Taxonomy" id="361854"/>
    <lineage>
        <taxon>Bacteria</taxon>
        <taxon>Bacillati</taxon>
        <taxon>Actinomycetota</taxon>
        <taxon>Actinomycetes</taxon>
        <taxon>Bifidobacteriales</taxon>
        <taxon>Bifidobacteriaceae</taxon>
        <taxon>Bifidobacterium</taxon>
    </lineage>
</organism>
<evidence type="ECO:0000259" key="8">
    <source>
        <dbReference type="PROSITE" id="PS50850"/>
    </source>
</evidence>
<evidence type="ECO:0000256" key="5">
    <source>
        <dbReference type="ARBA" id="ARBA00022989"/>
    </source>
</evidence>
<reference evidence="9 10" key="1">
    <citation type="submission" date="2017-07" db="EMBL/GenBank/DDBJ databases">
        <title>Bifidobacterium novel species.</title>
        <authorList>
            <person name="Lugli G.A."/>
            <person name="Milani C."/>
            <person name="Duranti S."/>
            <person name="Mangifesta M."/>
        </authorList>
    </citation>
    <scope>NUCLEOTIDE SEQUENCE [LARGE SCALE GENOMIC DNA]</scope>
    <source>
        <strain evidence="9 10">77</strain>
    </source>
</reference>
<dbReference type="OrthoDB" id="8953821at2"/>
<dbReference type="RefSeq" id="WP_101621472.1">
    <property type="nucleotide sequence ID" value="NZ_NMWT01000002.1"/>
</dbReference>
<proteinExistence type="predicted"/>
<name>A0A2N5J615_9BIFI</name>
<dbReference type="AlphaFoldDB" id="A0A2N5J615"/>
<dbReference type="PROSITE" id="PS50850">
    <property type="entry name" value="MFS"/>
    <property type="match status" value="1"/>
</dbReference>
<comment type="caution">
    <text evidence="9">The sequence shown here is derived from an EMBL/GenBank/DDBJ whole genome shotgun (WGS) entry which is preliminary data.</text>
</comment>
<keyword evidence="10" id="KW-1185">Reference proteome</keyword>
<dbReference type="EMBL" id="NMWT01000002">
    <property type="protein sequence ID" value="PLS29638.1"/>
    <property type="molecule type" value="Genomic_DNA"/>
</dbReference>
<keyword evidence="6 7" id="KW-0472">Membrane</keyword>
<keyword evidence="4 7" id="KW-0812">Transmembrane</keyword>
<evidence type="ECO:0000256" key="4">
    <source>
        <dbReference type="ARBA" id="ARBA00022692"/>
    </source>
</evidence>
<dbReference type="Proteomes" id="UP000235034">
    <property type="component" value="Unassembled WGS sequence"/>
</dbReference>
<feature type="domain" description="Major facilitator superfamily (MFS) profile" evidence="8">
    <location>
        <begin position="21"/>
        <end position="434"/>
    </location>
</feature>
<feature type="transmembrane region" description="Helical" evidence="7">
    <location>
        <begin position="36"/>
        <end position="55"/>
    </location>
</feature>
<evidence type="ECO:0000313" key="9">
    <source>
        <dbReference type="EMBL" id="PLS29638.1"/>
    </source>
</evidence>
<feature type="transmembrane region" description="Helical" evidence="7">
    <location>
        <begin position="288"/>
        <end position="309"/>
    </location>
</feature>
<dbReference type="InterPro" id="IPR036259">
    <property type="entry name" value="MFS_trans_sf"/>
</dbReference>
<dbReference type="CDD" id="cd17369">
    <property type="entry name" value="MFS_ShiA_like"/>
    <property type="match status" value="1"/>
</dbReference>
<feature type="transmembrane region" description="Helical" evidence="7">
    <location>
        <begin position="408"/>
        <end position="429"/>
    </location>
</feature>
<feature type="transmembrane region" description="Helical" evidence="7">
    <location>
        <begin position="162"/>
        <end position="185"/>
    </location>
</feature>
<evidence type="ECO:0000256" key="7">
    <source>
        <dbReference type="SAM" id="Phobius"/>
    </source>
</evidence>
<keyword evidence="5 7" id="KW-1133">Transmembrane helix</keyword>
<evidence type="ECO:0000256" key="2">
    <source>
        <dbReference type="ARBA" id="ARBA00022448"/>
    </source>
</evidence>
<evidence type="ECO:0000313" key="10">
    <source>
        <dbReference type="Proteomes" id="UP000235034"/>
    </source>
</evidence>
<evidence type="ECO:0000256" key="3">
    <source>
        <dbReference type="ARBA" id="ARBA00022475"/>
    </source>
</evidence>
<dbReference type="SUPFAM" id="SSF103473">
    <property type="entry name" value="MFS general substrate transporter"/>
    <property type="match status" value="1"/>
</dbReference>
<feature type="transmembrane region" description="Helical" evidence="7">
    <location>
        <begin position="61"/>
        <end position="77"/>
    </location>
</feature>
<feature type="transmembrane region" description="Helical" evidence="7">
    <location>
        <begin position="378"/>
        <end position="402"/>
    </location>
</feature>
<dbReference type="GO" id="GO:0005886">
    <property type="term" value="C:plasma membrane"/>
    <property type="evidence" value="ECO:0007669"/>
    <property type="project" value="UniProtKB-SubCell"/>
</dbReference>
<dbReference type="Pfam" id="PF00083">
    <property type="entry name" value="Sugar_tr"/>
    <property type="match status" value="1"/>
</dbReference>
<dbReference type="PANTHER" id="PTHR43045:SF2">
    <property type="entry name" value="INNER MEMBRANE METABOLITE TRANSPORT PROTEIN YHJE"/>
    <property type="match status" value="1"/>
</dbReference>
<feature type="transmembrane region" description="Helical" evidence="7">
    <location>
        <begin position="124"/>
        <end position="150"/>
    </location>
</feature>
<dbReference type="GO" id="GO:0022857">
    <property type="term" value="F:transmembrane transporter activity"/>
    <property type="evidence" value="ECO:0007669"/>
    <property type="project" value="InterPro"/>
</dbReference>
<protein>
    <submittedName>
        <fullName evidence="9">MFS transporter</fullName>
    </submittedName>
</protein>
<feature type="transmembrane region" description="Helical" evidence="7">
    <location>
        <begin position="98"/>
        <end position="118"/>
    </location>
</feature>
<gene>
    <name evidence="9" type="ORF">Uis4E_0275</name>
</gene>
<feature type="transmembrane region" description="Helical" evidence="7">
    <location>
        <begin position="344"/>
        <end position="366"/>
    </location>
</feature>
<dbReference type="InterPro" id="IPR020846">
    <property type="entry name" value="MFS_dom"/>
</dbReference>
<feature type="transmembrane region" description="Helical" evidence="7">
    <location>
        <begin position="250"/>
        <end position="268"/>
    </location>
</feature>
<feature type="transmembrane region" description="Helical" evidence="7">
    <location>
        <begin position="197"/>
        <end position="218"/>
    </location>
</feature>
<evidence type="ECO:0000256" key="1">
    <source>
        <dbReference type="ARBA" id="ARBA00004651"/>
    </source>
</evidence>
<comment type="subcellular location">
    <subcellularLocation>
        <location evidence="1">Cell membrane</location>
        <topology evidence="1">Multi-pass membrane protein</topology>
    </subcellularLocation>
</comment>
<keyword evidence="2" id="KW-0813">Transport</keyword>
<accession>A0A2N5J615</accession>
<dbReference type="InterPro" id="IPR005828">
    <property type="entry name" value="MFS_sugar_transport-like"/>
</dbReference>
<feature type="transmembrane region" description="Helical" evidence="7">
    <location>
        <begin position="318"/>
        <end position="338"/>
    </location>
</feature>
<dbReference type="PANTHER" id="PTHR43045">
    <property type="entry name" value="SHIKIMATE TRANSPORTER"/>
    <property type="match status" value="1"/>
</dbReference>
<evidence type="ECO:0000256" key="6">
    <source>
        <dbReference type="ARBA" id="ARBA00023136"/>
    </source>
</evidence>
<dbReference type="Gene3D" id="1.20.1250.20">
    <property type="entry name" value="MFS general substrate transporter like domains"/>
    <property type="match status" value="2"/>
</dbReference>
<keyword evidence="3" id="KW-1003">Cell membrane</keyword>
<sequence>MSATAVASTATSVKKDSVPEIIAASMVGTAIEFYDNYCYSIASASYFGAIFFPAATKANPAIGTMLAFLTFAVSFLARPFGSMLFGHFGDKIGRKTTLVVALMTMGISTFLVGCLPSYDQLGVLAIIILCICRACQGVGLAGEWSGAALVATENAPAHKRALYGSFPNLGAPIGFFCAYGLNLLLDSTLGPDTMQAWGWRVPFLCSAVLVAIGLYVRLRMTETPIFRKAVANDRVVKHPLRSLVPYWKEVLLGTFAMGITYTLFYVLGTWSLSYGVKVMQPAFTQNEYLAMQMTSVVFFAIFILISCIYSDRIGRKKVLVTTTALTLVFSLFAMHLLQHNVVTVMVFLCVGFALMGCLFGPCGAYLPELFPTNVRYSGAGLSYNLAAILGGAFAPSIATALVQKTGSVVSVGWYMAIMAALALVALFLIKESKDKDYEA</sequence>